<reference evidence="1 2" key="1">
    <citation type="submission" date="2019-05" db="EMBL/GenBank/DDBJ databases">
        <title>Another draft genome of Portunus trituberculatus and its Hox gene families provides insights of decapod evolution.</title>
        <authorList>
            <person name="Jeong J.-H."/>
            <person name="Song I."/>
            <person name="Kim S."/>
            <person name="Choi T."/>
            <person name="Kim D."/>
            <person name="Ryu S."/>
            <person name="Kim W."/>
        </authorList>
    </citation>
    <scope>NUCLEOTIDE SEQUENCE [LARGE SCALE GENOMIC DNA]</scope>
    <source>
        <tissue evidence="1">Muscle</tissue>
    </source>
</reference>
<protein>
    <submittedName>
        <fullName evidence="1">Uncharacterized protein</fullName>
    </submittedName>
</protein>
<accession>A0A5B7JSG9</accession>
<dbReference type="EMBL" id="VSRR010101498">
    <property type="protein sequence ID" value="MPC95244.1"/>
    <property type="molecule type" value="Genomic_DNA"/>
</dbReference>
<dbReference type="OrthoDB" id="10265668at2759"/>
<dbReference type="Proteomes" id="UP000324222">
    <property type="component" value="Unassembled WGS sequence"/>
</dbReference>
<name>A0A5B7JSG9_PORTR</name>
<dbReference type="AlphaFoldDB" id="A0A5B7JSG9"/>
<evidence type="ECO:0000313" key="2">
    <source>
        <dbReference type="Proteomes" id="UP000324222"/>
    </source>
</evidence>
<gene>
    <name evidence="1" type="ORF">E2C01_090446</name>
</gene>
<keyword evidence="2" id="KW-1185">Reference proteome</keyword>
<evidence type="ECO:0000313" key="1">
    <source>
        <dbReference type="EMBL" id="MPC95244.1"/>
    </source>
</evidence>
<proteinExistence type="predicted"/>
<comment type="caution">
    <text evidence="1">The sequence shown here is derived from an EMBL/GenBank/DDBJ whole genome shotgun (WGS) entry which is preliminary data.</text>
</comment>
<organism evidence="1 2">
    <name type="scientific">Portunus trituberculatus</name>
    <name type="common">Swimming crab</name>
    <name type="synonym">Neptunus trituberculatus</name>
    <dbReference type="NCBI Taxonomy" id="210409"/>
    <lineage>
        <taxon>Eukaryota</taxon>
        <taxon>Metazoa</taxon>
        <taxon>Ecdysozoa</taxon>
        <taxon>Arthropoda</taxon>
        <taxon>Crustacea</taxon>
        <taxon>Multicrustacea</taxon>
        <taxon>Malacostraca</taxon>
        <taxon>Eumalacostraca</taxon>
        <taxon>Eucarida</taxon>
        <taxon>Decapoda</taxon>
        <taxon>Pleocyemata</taxon>
        <taxon>Brachyura</taxon>
        <taxon>Eubrachyura</taxon>
        <taxon>Portunoidea</taxon>
        <taxon>Portunidae</taxon>
        <taxon>Portuninae</taxon>
        <taxon>Portunus</taxon>
    </lineage>
</organism>
<sequence>MQNTLDCCCSLQFCREHEKALEVLREAHEFNKENSNVVLAIVDQMLLFDPPRISEAVTALKEGIHTAPQPGTQLLFAHRLFHFMSECGQDPGRCVCVCVAGRIQ</sequence>